<evidence type="ECO:0000256" key="2">
    <source>
        <dbReference type="ARBA" id="ARBA00022801"/>
    </source>
</evidence>
<evidence type="ECO:0000256" key="3">
    <source>
        <dbReference type="ARBA" id="ARBA00023295"/>
    </source>
</evidence>
<dbReference type="CDD" id="cd18622">
    <property type="entry name" value="GH32_Inu-like"/>
    <property type="match status" value="1"/>
</dbReference>
<dbReference type="SUPFAM" id="SSF49899">
    <property type="entry name" value="Concanavalin A-like lectins/glucanases"/>
    <property type="match status" value="1"/>
</dbReference>
<comment type="similarity">
    <text evidence="1">Belongs to the glycosyl hydrolase 32 family.</text>
</comment>
<evidence type="ECO:0000259" key="5">
    <source>
        <dbReference type="Pfam" id="PF00251"/>
    </source>
</evidence>
<accession>A0AAJ0CWU1</accession>
<dbReference type="InterPro" id="IPR013320">
    <property type="entry name" value="ConA-like_dom_sf"/>
</dbReference>
<keyword evidence="3 6" id="KW-0326">Glycosidase</keyword>
<sequence>MNDPCGVFRDESGTWHLYYQYNPTGIVFGNQHWGHATSKDLYHWSNQPVALIPPGKNLALYSGSAVVDKNNTSGLFPNQTNGVVAIYTLSETLADGSAGPQTQALAYSRDGGFNFTHYEHNPIIDINSQHFRDPKVMYYQDHWVILIAYSREFTVGIFTSTNLINWTHASNFSHHGFEGFQWECPNLVRMGHYNDEGQKQGDAWVMFLSIHPGAPFGGTITQYYPGNFNGTHFEAADSIARVVDSGKDYYAMQFFNGVPSNEDPVSIAWASNWLYAQNVPTNQENWQGTMTLPRQHFVTKTTDIGWKLVSKPYNLQHVMGETVSFQQNLNNRILAIDFSNVDSNAVYWEVNVTGVPERDKISTPMSLNFTFLNPNTAEYVRAGYHFGGHLSRDFAGDTPFFLDRGGARGFDSVFFTDKFSITSTHNKNEWSVSGVLDRSIIEVFLNGGIDSATITYFTLEPLTVMLLSTPDMPQFMRVSMRLVGLKSSWESSTSPGGPVHGSQSEITLGH</sequence>
<dbReference type="AlphaFoldDB" id="A0AAJ0CWU1"/>
<dbReference type="PANTHER" id="PTHR42800:SF2">
    <property type="entry name" value="INVERTASE-RELATED"/>
    <property type="match status" value="1"/>
</dbReference>
<dbReference type="EC" id="3.2.1.26" evidence="6"/>
<dbReference type="InterPro" id="IPR023296">
    <property type="entry name" value="Glyco_hydro_beta-prop_sf"/>
</dbReference>
<evidence type="ECO:0000256" key="1">
    <source>
        <dbReference type="ARBA" id="ARBA00009902"/>
    </source>
</evidence>
<organism evidence="6 7">
    <name type="scientific">Conoideocrella luteorostrata</name>
    <dbReference type="NCBI Taxonomy" id="1105319"/>
    <lineage>
        <taxon>Eukaryota</taxon>
        <taxon>Fungi</taxon>
        <taxon>Dikarya</taxon>
        <taxon>Ascomycota</taxon>
        <taxon>Pezizomycotina</taxon>
        <taxon>Sordariomycetes</taxon>
        <taxon>Hypocreomycetidae</taxon>
        <taxon>Hypocreales</taxon>
        <taxon>Clavicipitaceae</taxon>
        <taxon>Conoideocrella</taxon>
    </lineage>
</organism>
<comment type="caution">
    <text evidence="6">The sequence shown here is derived from an EMBL/GenBank/DDBJ whole genome shotgun (WGS) entry which is preliminary data.</text>
</comment>
<dbReference type="Gene3D" id="2.115.10.20">
    <property type="entry name" value="Glycosyl hydrolase domain, family 43"/>
    <property type="match status" value="1"/>
</dbReference>
<dbReference type="SMART" id="SM00640">
    <property type="entry name" value="Glyco_32"/>
    <property type="match status" value="1"/>
</dbReference>
<gene>
    <name evidence="6" type="primary">INV1_1</name>
    <name evidence="6" type="ORF">QQS21_001664</name>
</gene>
<dbReference type="Pfam" id="PF00251">
    <property type="entry name" value="Glyco_hydro_32N"/>
    <property type="match status" value="1"/>
</dbReference>
<reference evidence="6" key="1">
    <citation type="submission" date="2023-06" db="EMBL/GenBank/DDBJ databases">
        <title>Conoideocrella luteorostrata (Hypocreales: Clavicipitaceae), a potential biocontrol fungus for elongate hemlock scale in United States Christmas tree production areas.</title>
        <authorList>
            <person name="Barrett H."/>
            <person name="Lovett B."/>
            <person name="Macias A.M."/>
            <person name="Stajich J.E."/>
            <person name="Kasson M.T."/>
        </authorList>
    </citation>
    <scope>NUCLEOTIDE SEQUENCE</scope>
    <source>
        <strain evidence="6">ARSEF 14590</strain>
    </source>
</reference>
<feature type="domain" description="Glycosyl hydrolase family 32 N-terminal" evidence="5">
    <location>
        <begin position="1"/>
        <end position="300"/>
    </location>
</feature>
<name>A0AAJ0CWU1_9HYPO</name>
<protein>
    <submittedName>
        <fullName evidence="6">Invertase</fullName>
        <ecNumber evidence="6">3.2.1.26</ecNumber>
    </submittedName>
</protein>
<dbReference type="GO" id="GO:0004575">
    <property type="term" value="F:sucrose alpha-glucosidase activity"/>
    <property type="evidence" value="ECO:0007669"/>
    <property type="project" value="TreeGrafter"/>
</dbReference>
<evidence type="ECO:0000313" key="7">
    <source>
        <dbReference type="Proteomes" id="UP001251528"/>
    </source>
</evidence>
<dbReference type="GO" id="GO:0005987">
    <property type="term" value="P:sucrose catabolic process"/>
    <property type="evidence" value="ECO:0007669"/>
    <property type="project" value="TreeGrafter"/>
</dbReference>
<evidence type="ECO:0000313" key="6">
    <source>
        <dbReference type="EMBL" id="KAK2612400.1"/>
    </source>
</evidence>
<dbReference type="GO" id="GO:0000324">
    <property type="term" value="C:fungal-type vacuole"/>
    <property type="evidence" value="ECO:0007669"/>
    <property type="project" value="TreeGrafter"/>
</dbReference>
<keyword evidence="2 6" id="KW-0378">Hydrolase</keyword>
<dbReference type="EMBL" id="JASWJB010000017">
    <property type="protein sequence ID" value="KAK2612400.1"/>
    <property type="molecule type" value="Genomic_DNA"/>
</dbReference>
<keyword evidence="7" id="KW-1185">Reference proteome</keyword>
<evidence type="ECO:0000256" key="4">
    <source>
        <dbReference type="SAM" id="MobiDB-lite"/>
    </source>
</evidence>
<dbReference type="SUPFAM" id="SSF75005">
    <property type="entry name" value="Arabinanase/levansucrase/invertase"/>
    <property type="match status" value="1"/>
</dbReference>
<dbReference type="Gene3D" id="2.60.120.560">
    <property type="entry name" value="Exo-inulinase, domain 1"/>
    <property type="match status" value="1"/>
</dbReference>
<proteinExistence type="inferred from homology"/>
<dbReference type="InterPro" id="IPR001362">
    <property type="entry name" value="Glyco_hydro_32"/>
</dbReference>
<dbReference type="InterPro" id="IPR013148">
    <property type="entry name" value="Glyco_hydro_32_N"/>
</dbReference>
<feature type="region of interest" description="Disordered" evidence="4">
    <location>
        <begin position="488"/>
        <end position="510"/>
    </location>
</feature>
<dbReference type="PANTHER" id="PTHR42800">
    <property type="entry name" value="EXOINULINASE INUD (AFU_ORTHOLOGUE AFUA_5G00480)"/>
    <property type="match status" value="1"/>
</dbReference>
<dbReference type="Proteomes" id="UP001251528">
    <property type="component" value="Unassembled WGS sequence"/>
</dbReference>